<reference evidence="12" key="1">
    <citation type="submission" date="2025-08" db="UniProtKB">
        <authorList>
            <consortium name="Ensembl"/>
        </authorList>
    </citation>
    <scope>IDENTIFICATION</scope>
</reference>
<keyword evidence="7" id="KW-0539">Nucleus</keyword>
<evidence type="ECO:0000256" key="10">
    <source>
        <dbReference type="SAM" id="MobiDB-lite"/>
    </source>
</evidence>
<evidence type="ECO:0000256" key="7">
    <source>
        <dbReference type="ARBA" id="ARBA00023242"/>
    </source>
</evidence>
<protein>
    <recommendedName>
        <fullName evidence="9">YTH domain-containing family protein</fullName>
    </recommendedName>
</protein>
<keyword evidence="5" id="KW-0963">Cytoplasm</keyword>
<evidence type="ECO:0000259" key="11">
    <source>
        <dbReference type="PROSITE" id="PS50882"/>
    </source>
</evidence>
<evidence type="ECO:0000256" key="1">
    <source>
        <dbReference type="ARBA" id="ARBA00004123"/>
    </source>
</evidence>
<dbReference type="PANTHER" id="PTHR12357:SF8">
    <property type="entry name" value="YTH DOMAIN-CONTAINING FAMILY PROTEIN 2"/>
    <property type="match status" value="1"/>
</dbReference>
<keyword evidence="13" id="KW-1185">Reference proteome</keyword>
<comment type="subcellular location">
    <subcellularLocation>
        <location evidence="2">Cytoplasm</location>
        <location evidence="2">P-body</location>
    </subcellularLocation>
    <subcellularLocation>
        <location evidence="3">Cytoplasm</location>
        <location evidence="3">Stress granule</location>
    </subcellularLocation>
    <subcellularLocation>
        <location evidence="4">Cytoplasm</location>
        <location evidence="4">Cytosol</location>
    </subcellularLocation>
    <subcellularLocation>
        <location evidence="1">Nucleus</location>
    </subcellularLocation>
</comment>
<feature type="domain" description="YTH" evidence="11">
    <location>
        <begin position="369"/>
        <end position="503"/>
    </location>
</feature>
<dbReference type="Pfam" id="PF04146">
    <property type="entry name" value="YTH"/>
    <property type="match status" value="1"/>
</dbReference>
<evidence type="ECO:0000256" key="3">
    <source>
        <dbReference type="ARBA" id="ARBA00004210"/>
    </source>
</evidence>
<evidence type="ECO:0000256" key="9">
    <source>
        <dbReference type="RuleBase" id="RU369095"/>
    </source>
</evidence>
<accession>A0A8B9UR85</accession>
<dbReference type="Gene3D" id="3.10.590.10">
    <property type="entry name" value="ph1033 like domains"/>
    <property type="match status" value="1"/>
</dbReference>
<dbReference type="PROSITE" id="PS50882">
    <property type="entry name" value="YTH"/>
    <property type="match status" value="1"/>
</dbReference>
<dbReference type="Ensembl" id="ENSAZOT00000014412.1">
    <property type="protein sequence ID" value="ENSAZOP00000013407.1"/>
    <property type="gene ID" value="ENSAZOG00000008642.1"/>
</dbReference>
<dbReference type="GO" id="GO:0005829">
    <property type="term" value="C:cytosol"/>
    <property type="evidence" value="ECO:0007669"/>
    <property type="project" value="UniProtKB-SubCell"/>
</dbReference>
<comment type="function">
    <text evidence="9">Specifically recognizes and binds N6-methyladenosine (m6A)-containing RNAs, and regulates mRNA stability. M6A is a modification present at internal sites of mRNAs and some non-coding RNAs and plays a role in mRNA stability and processing.</text>
</comment>
<evidence type="ECO:0000256" key="2">
    <source>
        <dbReference type="ARBA" id="ARBA00004201"/>
    </source>
</evidence>
<dbReference type="GO" id="GO:0005634">
    <property type="term" value="C:nucleus"/>
    <property type="evidence" value="ECO:0007669"/>
    <property type="project" value="UniProtKB-SubCell"/>
</dbReference>
<organism evidence="12 13">
    <name type="scientific">Anas zonorhyncha</name>
    <name type="common">Eastern spot-billed duck</name>
    <dbReference type="NCBI Taxonomy" id="75864"/>
    <lineage>
        <taxon>Eukaryota</taxon>
        <taxon>Metazoa</taxon>
        <taxon>Chordata</taxon>
        <taxon>Craniata</taxon>
        <taxon>Vertebrata</taxon>
        <taxon>Euteleostomi</taxon>
        <taxon>Archelosauria</taxon>
        <taxon>Archosauria</taxon>
        <taxon>Dinosauria</taxon>
        <taxon>Saurischia</taxon>
        <taxon>Theropoda</taxon>
        <taxon>Coelurosauria</taxon>
        <taxon>Aves</taxon>
        <taxon>Neognathae</taxon>
        <taxon>Galloanserae</taxon>
        <taxon>Anseriformes</taxon>
        <taxon>Anatidae</taxon>
        <taxon>Anatinae</taxon>
        <taxon>Anas</taxon>
    </lineage>
</organism>
<dbReference type="GO" id="GO:0061157">
    <property type="term" value="P:mRNA destabilization"/>
    <property type="evidence" value="ECO:0007669"/>
    <property type="project" value="TreeGrafter"/>
</dbReference>
<dbReference type="Proteomes" id="UP000694549">
    <property type="component" value="Unplaced"/>
</dbReference>
<evidence type="ECO:0000313" key="13">
    <source>
        <dbReference type="Proteomes" id="UP000694549"/>
    </source>
</evidence>
<feature type="compositionally biased region" description="Low complexity" evidence="10">
    <location>
        <begin position="248"/>
        <end position="281"/>
    </location>
</feature>
<dbReference type="InterPro" id="IPR007275">
    <property type="entry name" value="YTH_domain"/>
</dbReference>
<evidence type="ECO:0000256" key="8">
    <source>
        <dbReference type="ARBA" id="ARBA00038031"/>
    </source>
</evidence>
<feature type="compositionally biased region" description="Pro residues" evidence="10">
    <location>
        <begin position="282"/>
        <end position="292"/>
    </location>
</feature>
<dbReference type="FunFam" id="3.10.590.10:FF:000001">
    <property type="entry name" value="YTH domain family 1, isoform CRA_a"/>
    <property type="match status" value="1"/>
</dbReference>
<dbReference type="InterPro" id="IPR045168">
    <property type="entry name" value="YTH_prot"/>
</dbReference>
<dbReference type="GO" id="GO:1990247">
    <property type="term" value="F:N6-methyladenosine-containing RNA reader activity"/>
    <property type="evidence" value="ECO:0007669"/>
    <property type="project" value="UniProtKB-UniRule"/>
</dbReference>
<evidence type="ECO:0000256" key="5">
    <source>
        <dbReference type="ARBA" id="ARBA00022490"/>
    </source>
</evidence>
<dbReference type="CDD" id="cd21134">
    <property type="entry name" value="YTH"/>
    <property type="match status" value="1"/>
</dbReference>
<sequence length="678" mass="71880">MSDSYLPNYYSPSIGFSYSLGEAAWSTGGDPPMPYLTSYGQLSNGEPHFLPDAMFGQPGALGSTPFLGQHGFNFFPSGIDFSAWGNNSSQGQSTQSSGYSSNYAYAPSSLGGAMIDGQSAFASETLNKAPGMNAIDQGMAALKLGSTDVASNVPKVVGSAVGSGSMASNIVASSSLPPATIAPPKPASWADIASKPAKQQPKLKTKNGLAGSSLPPPPIKHNMDIGTWDNKGPVAKAPSQALVPTIAQQPPQASPQPVGQQMSGSPPVVAQASSGQQQQQPQPLPPPQPTPLAVPQQGAQPARWVAPRNRGTGFGQNGADGGGGGGGGGAGQAQAGSGSAPLEPHPVLEKLRSINNYNPKDFDWNPKHGRVFIIKSYSEDDIHRSIKYNIWCSTEHGNKRLDAAYRSMNGKGPVYLLFSVNGSGHFCGVAEMKSAVDYNTCAGVWSQDKWKGRFDVRWIFVKDVPNSQLRHIRLENNENKPVTNSRDTQEVPLEKAKQVLKIIATYKHTTPIFDDFSHYEKRQEEEENVKKGFCVADGSEPSALSPDGEIGAGNERCCCAQSPRLQKGGWLPVLPTPVLVGSSEGALQEDEVDFCPPQHLDGICVAAPAPWSQQEPAQPCSWCPCLARAFPAMLVSSFRGCVDVGFAPLGFYQVLSCKAGKEWLLFSGLPLSPGDPEV</sequence>
<feature type="compositionally biased region" description="Gly residues" evidence="10">
    <location>
        <begin position="312"/>
        <end position="331"/>
    </location>
</feature>
<evidence type="ECO:0000256" key="4">
    <source>
        <dbReference type="ARBA" id="ARBA00004514"/>
    </source>
</evidence>
<reference evidence="12" key="2">
    <citation type="submission" date="2025-09" db="UniProtKB">
        <authorList>
            <consortium name="Ensembl"/>
        </authorList>
    </citation>
    <scope>IDENTIFICATION</scope>
</reference>
<dbReference type="GO" id="GO:0010494">
    <property type="term" value="C:cytoplasmic stress granule"/>
    <property type="evidence" value="ECO:0007669"/>
    <property type="project" value="UniProtKB-SubCell"/>
</dbReference>
<dbReference type="PANTHER" id="PTHR12357">
    <property type="entry name" value="YTH YT521-B HOMOLOGY DOMAIN-CONTAINING"/>
    <property type="match status" value="1"/>
</dbReference>
<comment type="similarity">
    <text evidence="8">Belongs to the YTHDF family. YTHDF2 subfamily.</text>
</comment>
<name>A0A8B9UR85_9AVES</name>
<evidence type="ECO:0000313" key="12">
    <source>
        <dbReference type="Ensembl" id="ENSAZOP00000013407.1"/>
    </source>
</evidence>
<evidence type="ECO:0000256" key="6">
    <source>
        <dbReference type="ARBA" id="ARBA00022884"/>
    </source>
</evidence>
<feature type="region of interest" description="Disordered" evidence="10">
    <location>
        <begin position="197"/>
        <end position="344"/>
    </location>
</feature>
<dbReference type="AlphaFoldDB" id="A0A8B9UR85"/>
<keyword evidence="6 9" id="KW-0694">RNA-binding</keyword>
<dbReference type="GO" id="GO:0000932">
    <property type="term" value="C:P-body"/>
    <property type="evidence" value="ECO:0007669"/>
    <property type="project" value="UniProtKB-SubCell"/>
</dbReference>
<dbReference type="GO" id="GO:0003729">
    <property type="term" value="F:mRNA binding"/>
    <property type="evidence" value="ECO:0007669"/>
    <property type="project" value="UniProtKB-UniRule"/>
</dbReference>
<proteinExistence type="inferred from homology"/>